<reference evidence="2" key="1">
    <citation type="journal article" date="2019" name="Int. J. Syst. Evol. Microbiol.">
        <title>The Global Catalogue of Microorganisms (GCM) 10K type strain sequencing project: providing services to taxonomists for standard genome sequencing and annotation.</title>
        <authorList>
            <consortium name="The Broad Institute Genomics Platform"/>
            <consortium name="The Broad Institute Genome Sequencing Center for Infectious Disease"/>
            <person name="Wu L."/>
            <person name="Ma J."/>
        </authorList>
    </citation>
    <scope>NUCLEOTIDE SEQUENCE [LARGE SCALE GENOMIC DNA]</scope>
    <source>
        <strain evidence="2">LMG 29894</strain>
    </source>
</reference>
<dbReference type="EMBL" id="JBHSBU010000001">
    <property type="protein sequence ID" value="MFC4161531.1"/>
    <property type="molecule type" value="Genomic_DNA"/>
</dbReference>
<evidence type="ECO:0000313" key="1">
    <source>
        <dbReference type="EMBL" id="MFC4161531.1"/>
    </source>
</evidence>
<dbReference type="Proteomes" id="UP001595791">
    <property type="component" value="Unassembled WGS sequence"/>
</dbReference>
<dbReference type="PANTHER" id="PTHR45458:SF1">
    <property type="entry name" value="SHORT CHAIN DEHYDROGENASE"/>
    <property type="match status" value="1"/>
</dbReference>
<dbReference type="Pfam" id="PF00106">
    <property type="entry name" value="adh_short"/>
    <property type="match status" value="1"/>
</dbReference>
<evidence type="ECO:0000313" key="2">
    <source>
        <dbReference type="Proteomes" id="UP001595791"/>
    </source>
</evidence>
<dbReference type="RefSeq" id="WP_378167575.1">
    <property type="nucleotide sequence ID" value="NZ_JBHSBU010000001.1"/>
</dbReference>
<sequence length="223" mass="23333">MPAVLIIGASRGIGRELVRQYLAEGWQVLASYRQPADGDALEAAGAEAIRLDVGDAAASEALAASLKPASLDLVILNAGIYPQGDEDPAHPDEAAFLEGMRINVLAPMRLAALLKPALKPGGCVAFLSSRMGSKKLLESGNALFYRSSKAALNVVVKGLANAWKNEGLRALALHPGWVRTDMGGSDADIDVATSAAGLRQVIAEPGLARSGRFFAYDGAELPW</sequence>
<dbReference type="InterPro" id="IPR036291">
    <property type="entry name" value="NAD(P)-bd_dom_sf"/>
</dbReference>
<name>A0ABV8MWY9_9NEIS</name>
<protein>
    <submittedName>
        <fullName evidence="1">SDR family NAD(P)-dependent oxidoreductase</fullName>
    </submittedName>
</protein>
<dbReference type="SUPFAM" id="SSF51735">
    <property type="entry name" value="NAD(P)-binding Rossmann-fold domains"/>
    <property type="match status" value="1"/>
</dbReference>
<dbReference type="CDD" id="cd05325">
    <property type="entry name" value="carb_red_sniffer_like_SDR_c"/>
    <property type="match status" value="1"/>
</dbReference>
<proteinExistence type="predicted"/>
<dbReference type="PRINTS" id="PR00081">
    <property type="entry name" value="GDHRDH"/>
</dbReference>
<gene>
    <name evidence="1" type="ORF">ACFOW7_19520</name>
</gene>
<dbReference type="PANTHER" id="PTHR45458">
    <property type="entry name" value="SHORT-CHAIN DEHYDROGENASE/REDUCTASE SDR"/>
    <property type="match status" value="1"/>
</dbReference>
<organism evidence="1 2">
    <name type="scientific">Chitinimonas lacunae</name>
    <dbReference type="NCBI Taxonomy" id="1963018"/>
    <lineage>
        <taxon>Bacteria</taxon>
        <taxon>Pseudomonadati</taxon>
        <taxon>Pseudomonadota</taxon>
        <taxon>Betaproteobacteria</taxon>
        <taxon>Neisseriales</taxon>
        <taxon>Chitinibacteraceae</taxon>
        <taxon>Chitinimonas</taxon>
    </lineage>
</organism>
<dbReference type="InterPro" id="IPR052184">
    <property type="entry name" value="SDR_enzymes"/>
</dbReference>
<keyword evidence="2" id="KW-1185">Reference proteome</keyword>
<dbReference type="Gene3D" id="3.40.50.720">
    <property type="entry name" value="NAD(P)-binding Rossmann-like Domain"/>
    <property type="match status" value="1"/>
</dbReference>
<accession>A0ABV8MWY9</accession>
<dbReference type="InterPro" id="IPR002347">
    <property type="entry name" value="SDR_fam"/>
</dbReference>
<comment type="caution">
    <text evidence="1">The sequence shown here is derived from an EMBL/GenBank/DDBJ whole genome shotgun (WGS) entry which is preliminary data.</text>
</comment>